<dbReference type="Proteomes" id="UP001500443">
    <property type="component" value="Unassembled WGS sequence"/>
</dbReference>
<keyword evidence="1" id="KW-0560">Oxidoreductase</keyword>
<dbReference type="PANTHER" id="PTHR43244:SF1">
    <property type="entry name" value="5,10-METHYLENETETRAHYDROMETHANOPTERIN REDUCTASE"/>
    <property type="match status" value="1"/>
</dbReference>
<reference evidence="3 4" key="1">
    <citation type="journal article" date="2019" name="Int. J. Syst. Evol. Microbiol.">
        <title>The Global Catalogue of Microorganisms (GCM) 10K type strain sequencing project: providing services to taxonomists for standard genome sequencing and annotation.</title>
        <authorList>
            <consortium name="The Broad Institute Genomics Platform"/>
            <consortium name="The Broad Institute Genome Sequencing Center for Infectious Disease"/>
            <person name="Wu L."/>
            <person name="Ma J."/>
        </authorList>
    </citation>
    <scope>NUCLEOTIDE SEQUENCE [LARGE SCALE GENOMIC DNA]</scope>
    <source>
        <strain evidence="3 4">JCM 15481</strain>
    </source>
</reference>
<protein>
    <submittedName>
        <fullName evidence="3">LLM class flavin-dependent oxidoreductase</fullName>
    </submittedName>
</protein>
<evidence type="ECO:0000256" key="1">
    <source>
        <dbReference type="ARBA" id="ARBA00023002"/>
    </source>
</evidence>
<dbReference type="PANTHER" id="PTHR43244">
    <property type="match status" value="1"/>
</dbReference>
<accession>A0ABN2YVC9</accession>
<keyword evidence="4" id="KW-1185">Reference proteome</keyword>
<dbReference type="EMBL" id="BAAAPF010000149">
    <property type="protein sequence ID" value="GAA2133028.1"/>
    <property type="molecule type" value="Genomic_DNA"/>
</dbReference>
<feature type="domain" description="Luciferase-like" evidence="2">
    <location>
        <begin position="6"/>
        <end position="225"/>
    </location>
</feature>
<dbReference type="InterPro" id="IPR050564">
    <property type="entry name" value="F420-G6PD/mer"/>
</dbReference>
<dbReference type="CDD" id="cd01097">
    <property type="entry name" value="Tetrahydromethanopterin_reductase"/>
    <property type="match status" value="1"/>
</dbReference>
<gene>
    <name evidence="3" type="ORF">GCM10009802_41430</name>
</gene>
<dbReference type="InterPro" id="IPR036661">
    <property type="entry name" value="Luciferase-like_sf"/>
</dbReference>
<dbReference type="InterPro" id="IPR011251">
    <property type="entry name" value="Luciferase-like_dom"/>
</dbReference>
<comment type="caution">
    <text evidence="3">The sequence shown here is derived from an EMBL/GenBank/DDBJ whole genome shotgun (WGS) entry which is preliminary data.</text>
</comment>
<name>A0ABN2YVC9_9ACTN</name>
<evidence type="ECO:0000313" key="4">
    <source>
        <dbReference type="Proteomes" id="UP001500443"/>
    </source>
</evidence>
<evidence type="ECO:0000259" key="2">
    <source>
        <dbReference type="Pfam" id="PF00296"/>
    </source>
</evidence>
<sequence length="284" mass="29841">MFIPQFPPEQLRPVARAADEAGIDELWVWEDCFYESGVATAAAALAWTERVHVAIGILPVPLRNVALVAMETATLHRLFPGRVTLGVGHGVQSWMGQAGARVASPLTLLREHLDALRALFAGERVTVDGRYVKLDGVELAWPPAEAPPVFSGGTGPKTLRLTGESADGTILAGGASPEVVREAAETVRAGRAAAGRGGEHPLVASILVATGPDAERRLAEDARRMDWDPAAEAHVAGDAAAVAAAVDRWAAAGATTVVLQPTADEPDPVAFVRWVAEEVRPLVS</sequence>
<evidence type="ECO:0000313" key="3">
    <source>
        <dbReference type="EMBL" id="GAA2133028.1"/>
    </source>
</evidence>
<organism evidence="3 4">
    <name type="scientific">Streptomyces synnematoformans</name>
    <dbReference type="NCBI Taxonomy" id="415721"/>
    <lineage>
        <taxon>Bacteria</taxon>
        <taxon>Bacillati</taxon>
        <taxon>Actinomycetota</taxon>
        <taxon>Actinomycetes</taxon>
        <taxon>Kitasatosporales</taxon>
        <taxon>Streptomycetaceae</taxon>
        <taxon>Streptomyces</taxon>
    </lineage>
</organism>
<dbReference type="Gene3D" id="3.20.20.30">
    <property type="entry name" value="Luciferase-like domain"/>
    <property type="match status" value="1"/>
</dbReference>
<dbReference type="SUPFAM" id="SSF51679">
    <property type="entry name" value="Bacterial luciferase-like"/>
    <property type="match status" value="1"/>
</dbReference>
<proteinExistence type="predicted"/>
<dbReference type="Pfam" id="PF00296">
    <property type="entry name" value="Bac_luciferase"/>
    <property type="match status" value="1"/>
</dbReference>